<evidence type="ECO:0008006" key="3">
    <source>
        <dbReference type="Google" id="ProtNLM"/>
    </source>
</evidence>
<accession>A0A1F8DSY7</accession>
<dbReference type="InterPro" id="IPR019004">
    <property type="entry name" value="YqeY/Aim41"/>
</dbReference>
<organism evidence="1 2">
    <name type="scientific">Candidatus Wolfebacteria bacterium RIFCSPLOWO2_01_FULL_45_19</name>
    <dbReference type="NCBI Taxonomy" id="1802557"/>
    <lineage>
        <taxon>Bacteria</taxon>
        <taxon>Candidatus Wolfeibacteriota</taxon>
    </lineage>
</organism>
<dbReference type="AlphaFoldDB" id="A0A1F8DSY7"/>
<evidence type="ECO:0000313" key="1">
    <source>
        <dbReference type="EMBL" id="OGM91753.1"/>
    </source>
</evidence>
<evidence type="ECO:0000313" key="2">
    <source>
        <dbReference type="Proteomes" id="UP000178946"/>
    </source>
</evidence>
<dbReference type="PANTHER" id="PTHR28055:SF1">
    <property type="entry name" value="ALTERED INHERITANCE OF MITOCHONDRIA PROTEIN 41, MITOCHONDRIAL"/>
    <property type="match status" value="1"/>
</dbReference>
<dbReference type="GO" id="GO:0016884">
    <property type="term" value="F:carbon-nitrogen ligase activity, with glutamine as amido-N-donor"/>
    <property type="evidence" value="ECO:0007669"/>
    <property type="project" value="InterPro"/>
</dbReference>
<protein>
    <recommendedName>
        <fullName evidence="3">Glutamyl-tRNA amidotransferase</fullName>
    </recommendedName>
</protein>
<dbReference type="Gene3D" id="1.10.10.410">
    <property type="match status" value="1"/>
</dbReference>
<dbReference type="InterPro" id="IPR003789">
    <property type="entry name" value="Asn/Gln_tRNA_amidoTrase-B-like"/>
</dbReference>
<dbReference type="Proteomes" id="UP000178946">
    <property type="component" value="Unassembled WGS sequence"/>
</dbReference>
<reference evidence="1 2" key="1">
    <citation type="journal article" date="2016" name="Nat. Commun.">
        <title>Thousands of microbial genomes shed light on interconnected biogeochemical processes in an aquifer system.</title>
        <authorList>
            <person name="Anantharaman K."/>
            <person name="Brown C.T."/>
            <person name="Hug L.A."/>
            <person name="Sharon I."/>
            <person name="Castelle C.J."/>
            <person name="Probst A.J."/>
            <person name="Thomas B.C."/>
            <person name="Singh A."/>
            <person name="Wilkins M.J."/>
            <person name="Karaoz U."/>
            <person name="Brodie E.L."/>
            <person name="Williams K.H."/>
            <person name="Hubbard S.S."/>
            <person name="Banfield J.F."/>
        </authorList>
    </citation>
    <scope>NUCLEOTIDE SEQUENCE [LARGE SCALE GENOMIC DNA]</scope>
</reference>
<dbReference type="InterPro" id="IPR042184">
    <property type="entry name" value="YqeY/Aim41_N"/>
</dbReference>
<dbReference type="Gene3D" id="1.10.1510.10">
    <property type="entry name" value="Uncharacterised protein YqeY/AIM41 PF09424, N-terminal domain"/>
    <property type="match status" value="1"/>
</dbReference>
<comment type="caution">
    <text evidence="1">The sequence shown here is derived from an EMBL/GenBank/DDBJ whole genome shotgun (WGS) entry which is preliminary data.</text>
</comment>
<sequence>MLKQKITDNIKQALKSGDALRLSTLRMLSAAIANKEIELRKKDMGLSDDEIIPVINSELKKRKDAAVEYKKGGREESAKKEESEAAILKGYLPPEMPDEELREIVKKSVAESGAQSQKDFGKTMKLIMPQVKGRADGNKISQMLKEELTS</sequence>
<dbReference type="PANTHER" id="PTHR28055">
    <property type="entry name" value="ALTERED INHERITANCE OF MITOCHONDRIA PROTEIN 41, MITOCHONDRIAL"/>
    <property type="match status" value="1"/>
</dbReference>
<gene>
    <name evidence="1" type="ORF">A3A20_01410</name>
</gene>
<dbReference type="SUPFAM" id="SSF89095">
    <property type="entry name" value="GatB/YqeY motif"/>
    <property type="match status" value="1"/>
</dbReference>
<dbReference type="EMBL" id="MGIR01000001">
    <property type="protein sequence ID" value="OGM91753.1"/>
    <property type="molecule type" value="Genomic_DNA"/>
</dbReference>
<dbReference type="Pfam" id="PF09424">
    <property type="entry name" value="YqeY"/>
    <property type="match status" value="1"/>
</dbReference>
<name>A0A1F8DSY7_9BACT</name>
<dbReference type="STRING" id="1802557.A3A20_01410"/>
<proteinExistence type="predicted"/>
<dbReference type="InterPro" id="IPR023168">
    <property type="entry name" value="GatB_Yqey_C_2"/>
</dbReference>